<reference evidence="1" key="1">
    <citation type="submission" date="2020-02" db="EMBL/GenBank/DDBJ databases">
        <authorList>
            <person name="Meier V. D."/>
        </authorList>
    </citation>
    <scope>NUCLEOTIDE SEQUENCE</scope>
    <source>
        <strain evidence="1">AVDCRST_MAG81</strain>
    </source>
</reference>
<sequence length="50" mass="5309">MVIGNETTLQQTFYQRDWALSSASASATAKGGVKNSLDRIALPVLIAQVS</sequence>
<protein>
    <submittedName>
        <fullName evidence="1">Uncharacterized protein</fullName>
    </submittedName>
</protein>
<accession>A0A6J4V1I2</accession>
<proteinExistence type="predicted"/>
<dbReference type="EMBL" id="CADCWO010000056">
    <property type="protein sequence ID" value="CAA9564170.1"/>
    <property type="molecule type" value="Genomic_DNA"/>
</dbReference>
<dbReference type="AlphaFoldDB" id="A0A6J4V1I2"/>
<name>A0A6J4V1I2_9CYAN</name>
<organism evidence="1">
    <name type="scientific">uncultured Synechococcales cyanobacterium</name>
    <dbReference type="NCBI Taxonomy" id="1936017"/>
    <lineage>
        <taxon>Bacteria</taxon>
        <taxon>Bacillati</taxon>
        <taxon>Cyanobacteriota</taxon>
        <taxon>Cyanophyceae</taxon>
        <taxon>Synechococcales</taxon>
        <taxon>environmental samples</taxon>
    </lineage>
</organism>
<evidence type="ECO:0000313" key="1">
    <source>
        <dbReference type="EMBL" id="CAA9564170.1"/>
    </source>
</evidence>
<gene>
    <name evidence="1" type="ORF">AVDCRST_MAG81-1062</name>
</gene>